<evidence type="ECO:0000313" key="2">
    <source>
        <dbReference type="EMBL" id="TXD71664.1"/>
    </source>
</evidence>
<feature type="transmembrane region" description="Helical" evidence="1">
    <location>
        <begin position="48"/>
        <end position="67"/>
    </location>
</feature>
<evidence type="ECO:0000256" key="1">
    <source>
        <dbReference type="SAM" id="Phobius"/>
    </source>
</evidence>
<feature type="transmembrane region" description="Helical" evidence="1">
    <location>
        <begin position="12"/>
        <end position="33"/>
    </location>
</feature>
<dbReference type="OrthoDB" id="1442849at2"/>
<proteinExistence type="predicted"/>
<feature type="transmembrane region" description="Helical" evidence="1">
    <location>
        <begin position="88"/>
        <end position="108"/>
    </location>
</feature>
<keyword evidence="3" id="KW-1185">Reference proteome</keyword>
<accession>A0A5C6YVP3</accession>
<keyword evidence="1" id="KW-1133">Transmembrane helix</keyword>
<evidence type="ECO:0000313" key="3">
    <source>
        <dbReference type="Proteomes" id="UP000321497"/>
    </source>
</evidence>
<dbReference type="AlphaFoldDB" id="A0A5C6YVP3"/>
<keyword evidence="1" id="KW-0812">Transmembrane</keyword>
<sequence length="164" mass="18843">MKKNQTDFINKLGIGAFAYISISEFCGLIEYLFEYVLIIAGTKPITTIWLPEIMSLFLFTIIVVWGIKKYNRPIEIDTRKTLKSIITIFFGILILQFLFSYFGTDFLMEKYSTEFENYAKANKGSLMLRGYLAFLPILQFVILGIILLMNKKTVANTGNRCTTP</sequence>
<gene>
    <name evidence="2" type="ORF">ESU54_15450</name>
</gene>
<protein>
    <submittedName>
        <fullName evidence="2">Uncharacterized protein</fullName>
    </submittedName>
</protein>
<dbReference type="EMBL" id="VORT01000014">
    <property type="protein sequence ID" value="TXD71664.1"/>
    <property type="molecule type" value="Genomic_DNA"/>
</dbReference>
<name>A0A5C6YVP3_9FLAO</name>
<organism evidence="2 3">
    <name type="scientific">Aequorivita antarctica</name>
    <dbReference type="NCBI Taxonomy" id="153266"/>
    <lineage>
        <taxon>Bacteria</taxon>
        <taxon>Pseudomonadati</taxon>
        <taxon>Bacteroidota</taxon>
        <taxon>Flavobacteriia</taxon>
        <taxon>Flavobacteriales</taxon>
        <taxon>Flavobacteriaceae</taxon>
        <taxon>Aequorivita</taxon>
    </lineage>
</organism>
<keyword evidence="1" id="KW-0472">Membrane</keyword>
<dbReference type="RefSeq" id="WP_111845353.1">
    <property type="nucleotide sequence ID" value="NZ_UEGI01000017.1"/>
</dbReference>
<comment type="caution">
    <text evidence="2">The sequence shown here is derived from an EMBL/GenBank/DDBJ whole genome shotgun (WGS) entry which is preliminary data.</text>
</comment>
<feature type="transmembrane region" description="Helical" evidence="1">
    <location>
        <begin position="128"/>
        <end position="150"/>
    </location>
</feature>
<reference evidence="2 3" key="1">
    <citation type="submission" date="2019-08" db="EMBL/GenBank/DDBJ databases">
        <title>Genome of Aequorivita antarctica SW49 (type strain).</title>
        <authorList>
            <person name="Bowman J.P."/>
        </authorList>
    </citation>
    <scope>NUCLEOTIDE SEQUENCE [LARGE SCALE GENOMIC DNA]</scope>
    <source>
        <strain evidence="2 3">SW49</strain>
    </source>
</reference>
<dbReference type="Proteomes" id="UP000321497">
    <property type="component" value="Unassembled WGS sequence"/>
</dbReference>